<keyword evidence="1" id="KW-1133">Transmembrane helix</keyword>
<name>A0A3B0X0I2_9ZZZZ</name>
<reference evidence="2" key="1">
    <citation type="submission" date="2018-06" db="EMBL/GenBank/DDBJ databases">
        <authorList>
            <person name="Zhirakovskaya E."/>
        </authorList>
    </citation>
    <scope>NUCLEOTIDE SEQUENCE</scope>
</reference>
<sequence length="48" mass="5836">MEPTFKFISFWVYIYFIFMIDCASKFLCHKLISSNQEEEMSCLPYIKI</sequence>
<evidence type="ECO:0000256" key="1">
    <source>
        <dbReference type="SAM" id="Phobius"/>
    </source>
</evidence>
<keyword evidence="1" id="KW-0812">Transmembrane</keyword>
<evidence type="ECO:0000313" key="2">
    <source>
        <dbReference type="EMBL" id="VAW56397.1"/>
    </source>
</evidence>
<keyword evidence="1" id="KW-0472">Membrane</keyword>
<gene>
    <name evidence="2" type="ORF">MNBD_GAMMA07-2741</name>
</gene>
<organism evidence="2">
    <name type="scientific">hydrothermal vent metagenome</name>
    <dbReference type="NCBI Taxonomy" id="652676"/>
    <lineage>
        <taxon>unclassified sequences</taxon>
        <taxon>metagenomes</taxon>
        <taxon>ecological metagenomes</taxon>
    </lineage>
</organism>
<dbReference type="AlphaFoldDB" id="A0A3B0X0I2"/>
<accession>A0A3B0X0I2</accession>
<dbReference type="EMBL" id="UOFF01000221">
    <property type="protein sequence ID" value="VAW56397.1"/>
    <property type="molecule type" value="Genomic_DNA"/>
</dbReference>
<feature type="transmembrane region" description="Helical" evidence="1">
    <location>
        <begin position="6"/>
        <end position="28"/>
    </location>
</feature>
<protein>
    <submittedName>
        <fullName evidence="2">Uncharacterized protein</fullName>
    </submittedName>
</protein>
<proteinExistence type="predicted"/>